<dbReference type="PROSITE" id="PS50932">
    <property type="entry name" value="HTH_LACI_2"/>
    <property type="match status" value="1"/>
</dbReference>
<feature type="domain" description="HTH lacI-type" evidence="5">
    <location>
        <begin position="22"/>
        <end position="76"/>
    </location>
</feature>
<keyword evidence="7" id="KW-1185">Reference proteome</keyword>
<dbReference type="InterPro" id="IPR046335">
    <property type="entry name" value="LacI/GalR-like_sensor"/>
</dbReference>
<dbReference type="PANTHER" id="PTHR30146:SF109">
    <property type="entry name" value="HTH-TYPE TRANSCRIPTIONAL REGULATOR GALS"/>
    <property type="match status" value="1"/>
</dbReference>
<dbReference type="CDD" id="cd06267">
    <property type="entry name" value="PBP1_LacI_sugar_binding-like"/>
    <property type="match status" value="1"/>
</dbReference>
<dbReference type="InterPro" id="IPR000843">
    <property type="entry name" value="HTH_LacI"/>
</dbReference>
<dbReference type="InterPro" id="IPR010982">
    <property type="entry name" value="Lambda_DNA-bd_dom_sf"/>
</dbReference>
<protein>
    <submittedName>
        <fullName evidence="6">LacI family DNA-binding transcriptional regulator</fullName>
    </submittedName>
</protein>
<dbReference type="CDD" id="cd01392">
    <property type="entry name" value="HTH_LacI"/>
    <property type="match status" value="1"/>
</dbReference>
<dbReference type="SMART" id="SM00354">
    <property type="entry name" value="HTH_LACI"/>
    <property type="match status" value="1"/>
</dbReference>
<keyword evidence="3" id="KW-0804">Transcription</keyword>
<evidence type="ECO:0000313" key="7">
    <source>
        <dbReference type="Proteomes" id="UP001261125"/>
    </source>
</evidence>
<evidence type="ECO:0000259" key="5">
    <source>
        <dbReference type="PROSITE" id="PS50932"/>
    </source>
</evidence>
<dbReference type="Gene3D" id="3.40.50.2300">
    <property type="match status" value="2"/>
</dbReference>
<keyword evidence="1" id="KW-0805">Transcription regulation</keyword>
<dbReference type="SUPFAM" id="SSF47413">
    <property type="entry name" value="lambda repressor-like DNA-binding domains"/>
    <property type="match status" value="1"/>
</dbReference>
<dbReference type="SUPFAM" id="SSF53822">
    <property type="entry name" value="Periplasmic binding protein-like I"/>
    <property type="match status" value="1"/>
</dbReference>
<evidence type="ECO:0000256" key="3">
    <source>
        <dbReference type="ARBA" id="ARBA00023163"/>
    </source>
</evidence>
<accession>A0ABU3SQ24</accession>
<evidence type="ECO:0000313" key="6">
    <source>
        <dbReference type="EMBL" id="MDU0346936.1"/>
    </source>
</evidence>
<dbReference type="EMBL" id="JAWDIT010000005">
    <property type="protein sequence ID" value="MDU0346936.1"/>
    <property type="molecule type" value="Genomic_DNA"/>
</dbReference>
<dbReference type="GO" id="GO:0003677">
    <property type="term" value="F:DNA binding"/>
    <property type="evidence" value="ECO:0007669"/>
    <property type="project" value="UniProtKB-KW"/>
</dbReference>
<comment type="caution">
    <text evidence="6">The sequence shown here is derived from an EMBL/GenBank/DDBJ whole genome shotgun (WGS) entry which is preliminary data.</text>
</comment>
<evidence type="ECO:0000256" key="2">
    <source>
        <dbReference type="ARBA" id="ARBA00023125"/>
    </source>
</evidence>
<feature type="region of interest" description="Disordered" evidence="4">
    <location>
        <begin position="442"/>
        <end position="476"/>
    </location>
</feature>
<feature type="compositionally biased region" description="Low complexity" evidence="4">
    <location>
        <begin position="343"/>
        <end position="360"/>
    </location>
</feature>
<keyword evidence="2 6" id="KW-0238">DNA-binding</keyword>
<reference evidence="6 7" key="1">
    <citation type="submission" date="2023-09" db="EMBL/GenBank/DDBJ databases">
        <title>Microbacterium fusihabitans sp. nov., Microbacterium phycihabitans sp. nov., and Microbacterium cervinum sp. nov., isolated from dried seaweeds of beach.</title>
        <authorList>
            <person name="Lee S.D."/>
        </authorList>
    </citation>
    <scope>NUCLEOTIDE SEQUENCE [LARGE SCALE GENOMIC DNA]</scope>
    <source>
        <strain evidence="6 7">KSW2-29</strain>
    </source>
</reference>
<proteinExistence type="predicted"/>
<dbReference type="PROSITE" id="PS00356">
    <property type="entry name" value="HTH_LACI_1"/>
    <property type="match status" value="1"/>
</dbReference>
<name>A0ABU3SQ24_9MICO</name>
<dbReference type="Proteomes" id="UP001261125">
    <property type="component" value="Unassembled WGS sequence"/>
</dbReference>
<dbReference type="PANTHER" id="PTHR30146">
    <property type="entry name" value="LACI-RELATED TRANSCRIPTIONAL REPRESSOR"/>
    <property type="match status" value="1"/>
</dbReference>
<dbReference type="Pfam" id="PF13377">
    <property type="entry name" value="Peripla_BP_3"/>
    <property type="match status" value="1"/>
</dbReference>
<dbReference type="RefSeq" id="WP_316005147.1">
    <property type="nucleotide sequence ID" value="NZ_JAWDIT010000005.1"/>
</dbReference>
<sequence>MTHDETMTARAVGEIAAARPRARLIDVATAAGVSPKTVSRVINDEPGVLPQTRDRVLQTVRALGFVPDRSARELKRRAADTIGILIDAISDPFFAAFVSVVEELAVAEGLSVIFASTGYDAARERTQLDRLTGHRLAGLIVAPVAVEASTLAGLGARFPVVTIDRAKEGIDAVVIDDFGAAVDATAALLAHGHRRVAFMGEDVPYPTVSDRLAGYRAALETAGVAFDPSLVVTHERFGAGEAVAAPLLLERDDAPTALLCATSLAAIGTVRAIRARGLRMPALVSFGDFTLAEVLEPGITYVDHDPRLLGAAAFRRLRERAERPGEGPVRIVVPTRLVPRGSGEVAPAAGAAADPSTGSGAAAGAGVGSAGSGSVAAGAAVDPSTGSGAAAGAVVGSAGSGAAAGAVVGSAGTAGGAVGAAPALVEPVAALAATALALVHTPPTDATEVSATDLSRTRPEPSGDVAAAASEPIGAP</sequence>
<gene>
    <name evidence="6" type="ORF">RWH44_14645</name>
</gene>
<dbReference type="Pfam" id="PF00356">
    <property type="entry name" value="LacI"/>
    <property type="match status" value="1"/>
</dbReference>
<dbReference type="Gene3D" id="1.10.260.40">
    <property type="entry name" value="lambda repressor-like DNA-binding domains"/>
    <property type="match status" value="1"/>
</dbReference>
<evidence type="ECO:0000256" key="4">
    <source>
        <dbReference type="SAM" id="MobiDB-lite"/>
    </source>
</evidence>
<organism evidence="6 7">
    <name type="scientific">Microbacterium phycohabitans</name>
    <dbReference type="NCBI Taxonomy" id="3075993"/>
    <lineage>
        <taxon>Bacteria</taxon>
        <taxon>Bacillati</taxon>
        <taxon>Actinomycetota</taxon>
        <taxon>Actinomycetes</taxon>
        <taxon>Micrococcales</taxon>
        <taxon>Microbacteriaceae</taxon>
        <taxon>Microbacterium</taxon>
    </lineage>
</organism>
<evidence type="ECO:0000256" key="1">
    <source>
        <dbReference type="ARBA" id="ARBA00023015"/>
    </source>
</evidence>
<feature type="region of interest" description="Disordered" evidence="4">
    <location>
        <begin position="343"/>
        <end position="365"/>
    </location>
</feature>
<dbReference type="InterPro" id="IPR028082">
    <property type="entry name" value="Peripla_BP_I"/>
</dbReference>